<evidence type="ECO:0000256" key="6">
    <source>
        <dbReference type="ARBA" id="ARBA00022781"/>
    </source>
</evidence>
<evidence type="ECO:0000256" key="11">
    <source>
        <dbReference type="ARBA" id="ARBA00030215"/>
    </source>
</evidence>
<evidence type="ECO:0000256" key="8">
    <source>
        <dbReference type="ARBA" id="ARBA00023136"/>
    </source>
</evidence>
<evidence type="ECO:0000259" key="16">
    <source>
        <dbReference type="Pfam" id="PF00401"/>
    </source>
</evidence>
<evidence type="ECO:0000313" key="19">
    <source>
        <dbReference type="Proteomes" id="UP000663505"/>
    </source>
</evidence>
<dbReference type="GO" id="GO:0046933">
    <property type="term" value="F:proton-transporting ATP synthase activity, rotational mechanism"/>
    <property type="evidence" value="ECO:0007669"/>
    <property type="project" value="UniProtKB-UniRule"/>
</dbReference>
<comment type="subcellular location">
    <subcellularLocation>
        <location evidence="2 13">Cell membrane</location>
        <topology evidence="2 13">Peripheral membrane protein</topology>
    </subcellularLocation>
</comment>
<evidence type="ECO:0000256" key="14">
    <source>
        <dbReference type="RuleBase" id="RU003656"/>
    </source>
</evidence>
<name>A0A9X7VYV8_9BACL</name>
<proteinExistence type="inferred from homology"/>
<evidence type="ECO:0000256" key="15">
    <source>
        <dbReference type="SAM" id="Coils"/>
    </source>
</evidence>
<evidence type="ECO:0000256" key="5">
    <source>
        <dbReference type="ARBA" id="ARBA00022448"/>
    </source>
</evidence>
<dbReference type="SUPFAM" id="SSF51344">
    <property type="entry name" value="Epsilon subunit of F1F0-ATP synthase N-terminal domain"/>
    <property type="match status" value="1"/>
</dbReference>
<dbReference type="PANTHER" id="PTHR13822">
    <property type="entry name" value="ATP SYNTHASE DELTA/EPSILON CHAIN"/>
    <property type="match status" value="1"/>
</dbReference>
<organism evidence="18 19">
    <name type="scientific">Alicyclobacillus mengziensis</name>
    <dbReference type="NCBI Taxonomy" id="2931921"/>
    <lineage>
        <taxon>Bacteria</taxon>
        <taxon>Bacillati</taxon>
        <taxon>Bacillota</taxon>
        <taxon>Bacilli</taxon>
        <taxon>Bacillales</taxon>
        <taxon>Alicyclobacillaceae</taxon>
        <taxon>Alicyclobacillus</taxon>
    </lineage>
</organism>
<comment type="subunit">
    <text evidence="13 14">F-type ATPases have 2 components, CF(1) - the catalytic core - and CF(0) - the membrane proton channel. CF(1) has five subunits: alpha(3), beta(3), gamma(1), delta(1), epsilon(1). CF(0) has three main subunits: a, b and c.</text>
</comment>
<dbReference type="SUPFAM" id="SSF46604">
    <property type="entry name" value="Epsilon subunit of F1F0-ATP synthase C-terminal domain"/>
    <property type="match status" value="1"/>
</dbReference>
<evidence type="ECO:0000256" key="4">
    <source>
        <dbReference type="ARBA" id="ARBA00014480"/>
    </source>
</evidence>
<evidence type="ECO:0000256" key="1">
    <source>
        <dbReference type="ARBA" id="ARBA00003543"/>
    </source>
</evidence>
<feature type="coiled-coil region" evidence="15">
    <location>
        <begin position="81"/>
        <end position="132"/>
    </location>
</feature>
<evidence type="ECO:0000256" key="10">
    <source>
        <dbReference type="ARBA" id="ARBA00023310"/>
    </source>
</evidence>
<sequence length="142" mass="15664">MSTTLLEVVTPERIILSEQVNMVIIRTGGGELGILPRHTALAATVKPGIVRVKFPNGEDFIHTTGGFLQVLPEKITFLADVAELASQIDLERAERAKERAEQRLSQREGIDVARAEMALHRALNRIETAEKSRESGRPVGTR</sequence>
<evidence type="ECO:0000256" key="3">
    <source>
        <dbReference type="ARBA" id="ARBA00005712"/>
    </source>
</evidence>
<dbReference type="Pfam" id="PF02823">
    <property type="entry name" value="ATP-synt_DE_N"/>
    <property type="match status" value="1"/>
</dbReference>
<dbReference type="InterPro" id="IPR020547">
    <property type="entry name" value="ATP_synth_F1_esu_C"/>
</dbReference>
<reference evidence="18 19" key="1">
    <citation type="submission" date="2021-02" db="EMBL/GenBank/DDBJ databases">
        <title>Alicyclobacillus curvatus sp. nov. and Alicyclobacillus mengziensis sp. nov., two acidophilic bacteria isolated from acid mine drainage.</title>
        <authorList>
            <person name="Huang Y."/>
        </authorList>
    </citation>
    <scope>NUCLEOTIDE SEQUENCE [LARGE SCALE GENOMIC DNA]</scope>
    <source>
        <strain evidence="18 19">S30H14</strain>
    </source>
</reference>
<evidence type="ECO:0000313" key="18">
    <source>
        <dbReference type="EMBL" id="QSO47589.1"/>
    </source>
</evidence>
<dbReference type="EMBL" id="CP071182">
    <property type="protein sequence ID" value="QSO47589.1"/>
    <property type="molecule type" value="Genomic_DNA"/>
</dbReference>
<dbReference type="HAMAP" id="MF_00530">
    <property type="entry name" value="ATP_synth_epsil_bac"/>
    <property type="match status" value="1"/>
</dbReference>
<keyword evidence="9 13" id="KW-0139">CF(1)</keyword>
<feature type="domain" description="ATP synthase F1 complex delta/epsilon subunit N-terminal" evidence="17">
    <location>
        <begin position="6"/>
        <end position="82"/>
    </location>
</feature>
<dbReference type="Gene3D" id="1.20.5.440">
    <property type="entry name" value="ATP synthase delta/epsilon subunit, C-terminal domain"/>
    <property type="match status" value="1"/>
</dbReference>
<keyword evidence="6 13" id="KW-0375">Hydrogen ion transport</keyword>
<dbReference type="GO" id="GO:0005886">
    <property type="term" value="C:plasma membrane"/>
    <property type="evidence" value="ECO:0007669"/>
    <property type="project" value="UniProtKB-SubCell"/>
</dbReference>
<protein>
    <recommendedName>
        <fullName evidence="4 13">ATP synthase epsilon chain</fullName>
    </recommendedName>
    <alternativeName>
        <fullName evidence="12 13">ATP synthase F1 sector epsilon subunit</fullName>
    </alternativeName>
    <alternativeName>
        <fullName evidence="11 13">F-ATPase epsilon subunit</fullName>
    </alternativeName>
</protein>
<comment type="similarity">
    <text evidence="3 13 14">Belongs to the ATPase epsilon chain family.</text>
</comment>
<feature type="domain" description="ATP synthase epsilon subunit C-terminal" evidence="16">
    <location>
        <begin position="87"/>
        <end position="130"/>
    </location>
</feature>
<dbReference type="GO" id="GO:0045259">
    <property type="term" value="C:proton-transporting ATP synthase complex"/>
    <property type="evidence" value="ECO:0007669"/>
    <property type="project" value="UniProtKB-KW"/>
</dbReference>
<dbReference type="NCBIfam" id="TIGR01216">
    <property type="entry name" value="ATP_synt_epsi"/>
    <property type="match status" value="1"/>
</dbReference>
<dbReference type="Proteomes" id="UP000663505">
    <property type="component" value="Chromosome"/>
</dbReference>
<evidence type="ECO:0000256" key="12">
    <source>
        <dbReference type="ARBA" id="ARBA00031795"/>
    </source>
</evidence>
<dbReference type="GO" id="GO:0005524">
    <property type="term" value="F:ATP binding"/>
    <property type="evidence" value="ECO:0007669"/>
    <property type="project" value="UniProtKB-UniRule"/>
</dbReference>
<evidence type="ECO:0000256" key="7">
    <source>
        <dbReference type="ARBA" id="ARBA00023065"/>
    </source>
</evidence>
<dbReference type="InterPro" id="IPR020546">
    <property type="entry name" value="ATP_synth_F1_dsu/esu_N"/>
</dbReference>
<keyword evidence="19" id="KW-1185">Reference proteome</keyword>
<evidence type="ECO:0000256" key="2">
    <source>
        <dbReference type="ARBA" id="ARBA00004202"/>
    </source>
</evidence>
<dbReference type="InterPro" id="IPR036771">
    <property type="entry name" value="ATPsynth_dsu/esu_N"/>
</dbReference>
<dbReference type="RefSeq" id="WP_206656933.1">
    <property type="nucleotide sequence ID" value="NZ_CP071182.1"/>
</dbReference>
<accession>A0A9X7VYV8</accession>
<dbReference type="Gene3D" id="2.60.15.10">
    <property type="entry name" value="F0F1 ATP synthase delta/epsilon subunit, N-terminal"/>
    <property type="match status" value="1"/>
</dbReference>
<keyword evidence="8 13" id="KW-0472">Membrane</keyword>
<evidence type="ECO:0000256" key="13">
    <source>
        <dbReference type="HAMAP-Rule" id="MF_00530"/>
    </source>
</evidence>
<evidence type="ECO:0000259" key="17">
    <source>
        <dbReference type="Pfam" id="PF02823"/>
    </source>
</evidence>
<keyword evidence="13" id="KW-1003">Cell membrane</keyword>
<dbReference type="InterPro" id="IPR001469">
    <property type="entry name" value="ATP_synth_F1_dsu/esu"/>
</dbReference>
<dbReference type="PANTHER" id="PTHR13822:SF10">
    <property type="entry name" value="ATP SYNTHASE EPSILON CHAIN, CHLOROPLASTIC"/>
    <property type="match status" value="1"/>
</dbReference>
<keyword evidence="7 13" id="KW-0406">Ion transport</keyword>
<evidence type="ECO:0000256" key="9">
    <source>
        <dbReference type="ARBA" id="ARBA00023196"/>
    </source>
</evidence>
<gene>
    <name evidence="13 18" type="primary">atpC</name>
    <name evidence="18" type="ORF">JZ786_00520</name>
</gene>
<dbReference type="InterPro" id="IPR036794">
    <property type="entry name" value="ATP_F1_dsu/esu_C_sf"/>
</dbReference>
<dbReference type="Pfam" id="PF00401">
    <property type="entry name" value="ATP-synt_DE"/>
    <property type="match status" value="1"/>
</dbReference>
<keyword evidence="15" id="KW-0175">Coiled coil</keyword>
<dbReference type="KEGG" id="afx:JZ786_00520"/>
<comment type="function">
    <text evidence="1 13">Produces ATP from ADP in the presence of a proton gradient across the membrane.</text>
</comment>
<keyword evidence="10 13" id="KW-0066">ATP synthesis</keyword>
<dbReference type="CDD" id="cd12152">
    <property type="entry name" value="F1-ATPase_delta"/>
    <property type="match status" value="1"/>
</dbReference>
<dbReference type="AlphaFoldDB" id="A0A9X7VYV8"/>
<keyword evidence="5 13" id="KW-0813">Transport</keyword>